<evidence type="ECO:0000313" key="2">
    <source>
        <dbReference type="EMBL" id="RFM24312.1"/>
    </source>
</evidence>
<comment type="caution">
    <text evidence="2">The sequence shown here is derived from an EMBL/GenBank/DDBJ whole genome shotgun (WGS) entry which is preliminary data.</text>
</comment>
<feature type="transmembrane region" description="Helical" evidence="1">
    <location>
        <begin position="85"/>
        <end position="102"/>
    </location>
</feature>
<keyword evidence="1" id="KW-0472">Membrane</keyword>
<keyword evidence="1" id="KW-0812">Transmembrane</keyword>
<protein>
    <submittedName>
        <fullName evidence="2">Uncharacterized protein</fullName>
    </submittedName>
</protein>
<feature type="transmembrane region" description="Helical" evidence="1">
    <location>
        <begin position="190"/>
        <end position="213"/>
    </location>
</feature>
<evidence type="ECO:0000256" key="1">
    <source>
        <dbReference type="SAM" id="Phobius"/>
    </source>
</evidence>
<dbReference type="EMBL" id="PHFL01000043">
    <property type="protein sequence ID" value="RFM24312.1"/>
    <property type="molecule type" value="Genomic_DNA"/>
</dbReference>
<dbReference type="AlphaFoldDB" id="A0A395M0S0"/>
<evidence type="ECO:0000313" key="3">
    <source>
        <dbReference type="Proteomes" id="UP000266389"/>
    </source>
</evidence>
<feature type="transmembrane region" description="Helical" evidence="1">
    <location>
        <begin position="33"/>
        <end position="53"/>
    </location>
</feature>
<proteinExistence type="predicted"/>
<reference evidence="2 3" key="1">
    <citation type="journal article" date="2011" name="ISME J.">
        <title>Community ecology of hot spring cyanobacterial mats: predominant populations and their functional potential.</title>
        <authorList>
            <person name="Klatt C.G."/>
            <person name="Wood J.M."/>
            <person name="Rusch D.B."/>
            <person name="Bateson M.M."/>
            <person name="Hamamura N."/>
            <person name="Heidelberg J.F."/>
            <person name="Grossman A.R."/>
            <person name="Bhaya D."/>
            <person name="Cohan F.M."/>
            <person name="Kuhl M."/>
            <person name="Bryant D.A."/>
            <person name="Ward D.M."/>
        </authorList>
    </citation>
    <scope>NUCLEOTIDE SEQUENCE [LARGE SCALE GENOMIC DNA]</scope>
    <source>
        <strain evidence="2">OS</strain>
    </source>
</reference>
<accession>A0A395M0S0</accession>
<gene>
    <name evidence="2" type="ORF">D0433_06475</name>
</gene>
<feature type="transmembrane region" description="Helical" evidence="1">
    <location>
        <begin position="246"/>
        <end position="266"/>
    </location>
</feature>
<dbReference type="Proteomes" id="UP000266389">
    <property type="component" value="Unassembled WGS sequence"/>
</dbReference>
<organism evidence="2 3">
    <name type="scientific">Candidatus Thermochlorobacter aerophilus</name>
    <dbReference type="NCBI Taxonomy" id="1868324"/>
    <lineage>
        <taxon>Bacteria</taxon>
        <taxon>Pseudomonadati</taxon>
        <taxon>Chlorobiota</taxon>
        <taxon>Chlorobiia</taxon>
        <taxon>Chlorobiales</taxon>
        <taxon>Candidatus Thermochlorobacteriaceae</taxon>
        <taxon>Candidatus Thermochlorobacter</taxon>
    </lineage>
</organism>
<name>A0A395M0S0_9BACT</name>
<feature type="transmembrane region" description="Helical" evidence="1">
    <location>
        <begin position="109"/>
        <end position="129"/>
    </location>
</feature>
<keyword evidence="1" id="KW-1133">Transmembrane helix</keyword>
<sequence>MSSAVLSVLPKLVTSRLHALFALSLASHKSIKLVLLCSALFHFTEFVWCALFFQHTAAPYFVPPVATLMSGNESFLYAHSITRQYGFLVIQLSLVAALFATHPERYAPFIRLLAGARLLMASLGTYSFASGAVTLWQLLPSLTIDIGLAIALWRLAPKAEKPLSAQEILPTLNKKSFFGLSLSPLMQWRALQFLCIIAGVLWILWGLGSTVFWEIGVANISSDSTVERYLLESMQANAIVRNEQGIVLIAIGAITAFAALNPIAYSKVIDFIIAQQVINAISAAVELGFGTILLGQFFTVFSVQVITLLLFASLKFSASDAPKPDSAVMPNVAEAR</sequence>
<feature type="transmembrane region" description="Helical" evidence="1">
    <location>
        <begin position="287"/>
        <end position="312"/>
    </location>
</feature>